<dbReference type="InParanoid" id="A0A674MY35"/>
<dbReference type="GO" id="GO:0004190">
    <property type="term" value="F:aspartic-type endopeptidase activity"/>
    <property type="evidence" value="ECO:0007669"/>
    <property type="project" value="InterPro"/>
</dbReference>
<evidence type="ECO:0000259" key="13">
    <source>
        <dbReference type="PROSITE" id="PS50994"/>
    </source>
</evidence>
<comment type="similarity">
    <text evidence="1">Belongs to the beta type-B retroviral polymerase family. HERV class-II K(HML-2) pol subfamily.</text>
</comment>
<proteinExistence type="inferred from homology"/>
<dbReference type="InterPro" id="IPR043128">
    <property type="entry name" value="Rev_trsase/Diguanyl_cyclase"/>
</dbReference>
<dbReference type="InterPro" id="IPR036397">
    <property type="entry name" value="RNaseH_sf"/>
</dbReference>
<reference evidence="14" key="2">
    <citation type="submission" date="2025-08" db="UniProtKB">
        <authorList>
            <consortium name="Ensembl"/>
        </authorList>
    </citation>
    <scope>IDENTIFICATION</scope>
</reference>
<dbReference type="PROSITE" id="PS50175">
    <property type="entry name" value="ASP_PROT_RETROV"/>
    <property type="match status" value="1"/>
</dbReference>
<dbReference type="Pfam" id="PF17919">
    <property type="entry name" value="RT_RNaseH_2"/>
    <property type="match status" value="1"/>
</dbReference>
<dbReference type="GO" id="GO:0004523">
    <property type="term" value="F:RNA-DNA hybrid ribonuclease activity"/>
    <property type="evidence" value="ECO:0007669"/>
    <property type="project" value="UniProtKB-EC"/>
</dbReference>
<keyword evidence="15" id="KW-1185">Reference proteome</keyword>
<dbReference type="Gene3D" id="3.30.70.270">
    <property type="match status" value="1"/>
</dbReference>
<feature type="domain" description="Integrase catalytic" evidence="13">
    <location>
        <begin position="733"/>
        <end position="890"/>
    </location>
</feature>
<dbReference type="Gene3D" id="2.30.30.850">
    <property type="match status" value="1"/>
</dbReference>
<dbReference type="GO" id="GO:0016779">
    <property type="term" value="F:nucleotidyltransferase activity"/>
    <property type="evidence" value="ECO:0007669"/>
    <property type="project" value="UniProtKB-KW"/>
</dbReference>
<dbReference type="InterPro" id="IPR021109">
    <property type="entry name" value="Peptidase_aspartic_dom_sf"/>
</dbReference>
<evidence type="ECO:0000259" key="11">
    <source>
        <dbReference type="PROSITE" id="PS50175"/>
    </source>
</evidence>
<dbReference type="InterPro" id="IPR001995">
    <property type="entry name" value="Peptidase_A2_cat"/>
</dbReference>
<dbReference type="GO" id="GO:0006508">
    <property type="term" value="P:proteolysis"/>
    <property type="evidence" value="ECO:0007669"/>
    <property type="project" value="InterPro"/>
</dbReference>
<organism evidence="14 15">
    <name type="scientific">Takifugu rubripes</name>
    <name type="common">Japanese pufferfish</name>
    <name type="synonym">Fugu rubripes</name>
    <dbReference type="NCBI Taxonomy" id="31033"/>
    <lineage>
        <taxon>Eukaryota</taxon>
        <taxon>Metazoa</taxon>
        <taxon>Chordata</taxon>
        <taxon>Craniata</taxon>
        <taxon>Vertebrata</taxon>
        <taxon>Euteleostomi</taxon>
        <taxon>Actinopterygii</taxon>
        <taxon>Neopterygii</taxon>
        <taxon>Teleostei</taxon>
        <taxon>Neoteleostei</taxon>
        <taxon>Acanthomorphata</taxon>
        <taxon>Eupercaria</taxon>
        <taxon>Tetraodontiformes</taxon>
        <taxon>Tetradontoidea</taxon>
        <taxon>Tetraodontidae</taxon>
        <taxon>Takifugu</taxon>
    </lineage>
</organism>
<dbReference type="PROSITE" id="PS50994">
    <property type="entry name" value="INTEGRASE"/>
    <property type="match status" value="1"/>
</dbReference>
<dbReference type="InterPro" id="IPR040643">
    <property type="entry name" value="MLVIN_C"/>
</dbReference>
<dbReference type="InterPro" id="IPR050951">
    <property type="entry name" value="Retrovirus_Pol_polyprotein"/>
</dbReference>
<dbReference type="GO" id="GO:0006310">
    <property type="term" value="P:DNA recombination"/>
    <property type="evidence" value="ECO:0007669"/>
    <property type="project" value="UniProtKB-KW"/>
</dbReference>
<dbReference type="Pfam" id="PF00078">
    <property type="entry name" value="RVT_1"/>
    <property type="match status" value="1"/>
</dbReference>
<keyword evidence="6" id="KW-0540">Nuclease</keyword>
<reference evidence="14" key="3">
    <citation type="submission" date="2025-09" db="UniProtKB">
        <authorList>
            <consortium name="Ensembl"/>
        </authorList>
    </citation>
    <scope>IDENTIFICATION</scope>
</reference>
<keyword evidence="5" id="KW-0548">Nucleotidyltransferase</keyword>
<dbReference type="InterPro" id="IPR001584">
    <property type="entry name" value="Integrase_cat-core"/>
</dbReference>
<evidence type="ECO:0000256" key="3">
    <source>
        <dbReference type="ARBA" id="ARBA00018735"/>
    </source>
</evidence>
<dbReference type="PANTHER" id="PTHR37984">
    <property type="entry name" value="PROTEIN CBG26694"/>
    <property type="match status" value="1"/>
</dbReference>
<dbReference type="SUPFAM" id="SSF53098">
    <property type="entry name" value="Ribonuclease H-like"/>
    <property type="match status" value="2"/>
</dbReference>
<dbReference type="Gene3D" id="3.10.20.370">
    <property type="match status" value="1"/>
</dbReference>
<evidence type="ECO:0000313" key="15">
    <source>
        <dbReference type="Proteomes" id="UP000005226"/>
    </source>
</evidence>
<feature type="domain" description="Peptidase A2" evidence="11">
    <location>
        <begin position="18"/>
        <end position="36"/>
    </location>
</feature>
<dbReference type="InterPro" id="IPR000477">
    <property type="entry name" value="RT_dom"/>
</dbReference>
<protein>
    <recommendedName>
        <fullName evidence="3">Gag-Pol polyprotein</fullName>
        <ecNumber evidence="2">3.1.26.4</ecNumber>
    </recommendedName>
</protein>
<dbReference type="Gene3D" id="2.40.70.10">
    <property type="entry name" value="Acid Proteases"/>
    <property type="match status" value="1"/>
</dbReference>
<evidence type="ECO:0000256" key="9">
    <source>
        <dbReference type="ARBA" id="ARBA00023172"/>
    </source>
</evidence>
<evidence type="ECO:0000256" key="4">
    <source>
        <dbReference type="ARBA" id="ARBA00022679"/>
    </source>
</evidence>
<feature type="domain" description="RNase H type-1" evidence="12">
    <location>
        <begin position="461"/>
        <end position="608"/>
    </location>
</feature>
<dbReference type="Ensembl" id="ENSTRUT00000083399.1">
    <property type="protein sequence ID" value="ENSTRUP00000065918.1"/>
    <property type="gene ID" value="ENSTRUG00000033080.1"/>
</dbReference>
<dbReference type="Pfam" id="PF00665">
    <property type="entry name" value="rve"/>
    <property type="match status" value="1"/>
</dbReference>
<dbReference type="CDD" id="cd09273">
    <property type="entry name" value="RNase_HI_RT_Bel"/>
    <property type="match status" value="1"/>
</dbReference>
<dbReference type="AlphaFoldDB" id="A0A674MY35"/>
<keyword evidence="4" id="KW-0808">Transferase</keyword>
<dbReference type="GeneTree" id="ENSGT00940000160750"/>
<evidence type="ECO:0000256" key="10">
    <source>
        <dbReference type="ARBA" id="ARBA00023268"/>
    </source>
</evidence>
<evidence type="ECO:0000256" key="2">
    <source>
        <dbReference type="ARBA" id="ARBA00012180"/>
    </source>
</evidence>
<dbReference type="Pfam" id="PF18697">
    <property type="entry name" value="MLVIN_C"/>
    <property type="match status" value="1"/>
</dbReference>
<keyword evidence="7" id="KW-0255">Endonuclease</keyword>
<name>A0A674MY35_TAKRU</name>
<evidence type="ECO:0000259" key="12">
    <source>
        <dbReference type="PROSITE" id="PS50879"/>
    </source>
</evidence>
<dbReference type="GO" id="GO:0015074">
    <property type="term" value="P:DNA integration"/>
    <property type="evidence" value="ECO:0007669"/>
    <property type="project" value="InterPro"/>
</dbReference>
<dbReference type="PROSITE" id="PS50879">
    <property type="entry name" value="RNASE_H_1"/>
    <property type="match status" value="1"/>
</dbReference>
<keyword evidence="8" id="KW-0378">Hydrolase</keyword>
<dbReference type="InterPro" id="IPR043502">
    <property type="entry name" value="DNA/RNA_pol_sf"/>
</dbReference>
<evidence type="ECO:0000256" key="5">
    <source>
        <dbReference type="ARBA" id="ARBA00022695"/>
    </source>
</evidence>
<evidence type="ECO:0000256" key="1">
    <source>
        <dbReference type="ARBA" id="ARBA00010879"/>
    </source>
</evidence>
<dbReference type="Pfam" id="PF00075">
    <property type="entry name" value="RNase_H"/>
    <property type="match status" value="1"/>
</dbReference>
<evidence type="ECO:0000256" key="7">
    <source>
        <dbReference type="ARBA" id="ARBA00022759"/>
    </source>
</evidence>
<evidence type="ECO:0000313" key="14">
    <source>
        <dbReference type="Ensembl" id="ENSTRUP00000065918.1"/>
    </source>
</evidence>
<keyword evidence="9" id="KW-0233">DNA recombination</keyword>
<evidence type="ECO:0000256" key="6">
    <source>
        <dbReference type="ARBA" id="ARBA00022722"/>
    </source>
</evidence>
<dbReference type="Gene3D" id="3.30.420.10">
    <property type="entry name" value="Ribonuclease H-like superfamily/Ribonuclease H"/>
    <property type="match status" value="2"/>
</dbReference>
<dbReference type="PANTHER" id="PTHR37984:SF5">
    <property type="entry name" value="PROTEIN NYNRIN-LIKE"/>
    <property type="match status" value="1"/>
</dbReference>
<dbReference type="OMA" id="HNTIWAQ"/>
<dbReference type="GO" id="GO:0003676">
    <property type="term" value="F:nucleic acid binding"/>
    <property type="evidence" value="ECO:0007669"/>
    <property type="project" value="InterPro"/>
</dbReference>
<dbReference type="InterPro" id="IPR012337">
    <property type="entry name" value="RNaseH-like_sf"/>
</dbReference>
<evidence type="ECO:0000256" key="8">
    <source>
        <dbReference type="ARBA" id="ARBA00022801"/>
    </source>
</evidence>
<keyword evidence="10" id="KW-0511">Multifunctional enzyme</keyword>
<dbReference type="Proteomes" id="UP000005226">
    <property type="component" value="Chromosome 22"/>
</dbReference>
<accession>A0A674MY35</accession>
<dbReference type="InterPro" id="IPR002156">
    <property type="entry name" value="RNaseH_domain"/>
</dbReference>
<dbReference type="SUPFAM" id="SSF56672">
    <property type="entry name" value="DNA/RNA polymerases"/>
    <property type="match status" value="1"/>
</dbReference>
<reference evidence="14 15" key="1">
    <citation type="journal article" date="2011" name="Genome Biol. Evol.">
        <title>Integration of the genetic map and genome assembly of fugu facilitates insights into distinct features of genome evolution in teleosts and mammals.</title>
        <authorList>
            <person name="Kai W."/>
            <person name="Kikuchi K."/>
            <person name="Tohari S."/>
            <person name="Chew A.K."/>
            <person name="Tay A."/>
            <person name="Fujiwara A."/>
            <person name="Hosoya S."/>
            <person name="Suetake H."/>
            <person name="Naruse K."/>
            <person name="Brenner S."/>
            <person name="Suzuki Y."/>
            <person name="Venkatesh B."/>
        </authorList>
    </citation>
    <scope>NUCLEOTIDE SEQUENCE [LARGE SCALE GENOMIC DNA]</scope>
</reference>
<dbReference type="InterPro" id="IPR041577">
    <property type="entry name" value="RT_RNaseH_2"/>
</dbReference>
<dbReference type="FunFam" id="3.30.70.270:FF:000020">
    <property type="entry name" value="Transposon Tf2-6 polyprotein-like Protein"/>
    <property type="match status" value="1"/>
</dbReference>
<dbReference type="EC" id="3.1.26.4" evidence="2"/>
<sequence length="1010" mass="111888">MSSVPVDVCDPVSGITLKAPFVISTTCPVNLLGRDLISQLQLMIRTTAEGMWSVDRMVNLWVREGEMCSKFWSLDIPEKQPPPFSDPITMIYGKALSYLQPEAQLHNQADLHVTMHVERTGGFCKSDPHGTSSYAEKFAKLKDPQMMSSLAKFKPPCGSQILVYVDDILMASKTEADCWSDTLALLHWLAAQGHRLSKSKLQLVKQKVIYLGHVLTHNGKAILESRKTAVLEAPKPKTKKQMMSFLGLVNFCRSWILDYAKITAPLQALMYDNPLAMTDVLTWTPESEEAFTHIKQALVGAGVLKLPDYQKPFEQVVDCKGNFMTSVLLQKHGDKRQPVAYYSHKLDPVVCALPPCVKAVVAASEAVKASAGVVLYHELTLLVPHAVSILLLQSKIAFLSPARHLSCMAVLLSQPNLTIRRCTTLNPATLLPTAEEGHQHNCLDEVSTKVLPRPDLSDVALTTGQTLFVDGSSRKDDCGRTRTAYAVVTATEVVEAKSLPSSYSAQAAELVALTRACELSKGQDVTIYTDSQYAFSTLFVFAQQWNLRGMKTSTGKPVMHAELLKKLLAAVQQPRKIAVCKCAAHTNNTDAVSQGNAFADRAAKAAANNNTLLDNEESFTLEPADNDILKEMQQSAPEKEKAMWKKRGAKLDDKGLLTIGNKPILPRNMHKWAALVSHGPCHVSTGGMVQMVNEHYYTIGFHTYSKIFCSQCAICVKHSPQGALKAPAGTTPLPNHPFHTVFLDFIQLTPCKGKQYCLVVLDGFTRWVEIFPTAKADALTVAKVLCREIIPRFGIPKVIWSDNGSHFVNEIVKTVGVTLGIDLKNHCAYHPQSAGLVERVNGTIKNRLKKCMDETGKNWMFCLDLVKLWMHITPHKKTGITPFEALYGRPYCLPYFATTNELKHVEETIADYLKKVLLNRCVNTVNVLPSPVSSTDSTPQEPIQPGDYVWVKKFVRKRWNTPRWEGPYQVQLTTKTAVRVDGKLSWIHLSHCKKQKILPGEGEGAVADSL</sequence>